<name>A0ABW0VPL5_9ACTN</name>
<feature type="transmembrane region" description="Helical" evidence="1">
    <location>
        <begin position="33"/>
        <end position="53"/>
    </location>
</feature>
<comment type="caution">
    <text evidence="2">The sequence shown here is derived from an EMBL/GenBank/DDBJ whole genome shotgun (WGS) entry which is preliminary data.</text>
</comment>
<dbReference type="RefSeq" id="WP_346148874.1">
    <property type="nucleotide sequence ID" value="NZ_BAAAUA010000058.1"/>
</dbReference>
<keyword evidence="3" id="KW-1185">Reference proteome</keyword>
<reference evidence="3" key="1">
    <citation type="journal article" date="2019" name="Int. J. Syst. Evol. Microbiol.">
        <title>The Global Catalogue of Microorganisms (GCM) 10K type strain sequencing project: providing services to taxonomists for standard genome sequencing and annotation.</title>
        <authorList>
            <consortium name="The Broad Institute Genomics Platform"/>
            <consortium name="The Broad Institute Genome Sequencing Center for Infectious Disease"/>
            <person name="Wu L."/>
            <person name="Ma J."/>
        </authorList>
    </citation>
    <scope>NUCLEOTIDE SEQUENCE [LARGE SCALE GENOMIC DNA]</scope>
    <source>
        <strain evidence="3">CGMCC 4.1622</strain>
    </source>
</reference>
<sequence>MMRRLAALAVSALGGGLFGWAVSLLPSPTRPHVFWVGNYAAPWLALAFAAGWAQGGGRRRWAVPAGVVTDVVCVTAFYGHFLFVDQHPGPLGRGSALGGRVAENLPGWLLLAAPWLALAVVAGTLYGLLGHWWARRRALPAGAALAAACLLEPWAWRAAGYTAGPWLPWLAELAAGAVLLAAFALAARRSGAADRADSERTDPGRTAAALD</sequence>
<feature type="transmembrane region" description="Helical" evidence="1">
    <location>
        <begin position="138"/>
        <end position="156"/>
    </location>
</feature>
<gene>
    <name evidence="2" type="ORF">ACFPZF_36010</name>
</gene>
<feature type="transmembrane region" description="Helical" evidence="1">
    <location>
        <begin position="108"/>
        <end position="129"/>
    </location>
</feature>
<evidence type="ECO:0000313" key="2">
    <source>
        <dbReference type="EMBL" id="MFC5646734.1"/>
    </source>
</evidence>
<organism evidence="2 3">
    <name type="scientific">Kitasatospora cinereorecta</name>
    <dbReference type="NCBI Taxonomy" id="285560"/>
    <lineage>
        <taxon>Bacteria</taxon>
        <taxon>Bacillati</taxon>
        <taxon>Actinomycetota</taxon>
        <taxon>Actinomycetes</taxon>
        <taxon>Kitasatosporales</taxon>
        <taxon>Streptomycetaceae</taxon>
        <taxon>Kitasatospora</taxon>
    </lineage>
</organism>
<feature type="transmembrane region" description="Helical" evidence="1">
    <location>
        <begin position="168"/>
        <end position="187"/>
    </location>
</feature>
<keyword evidence="1" id="KW-0812">Transmembrane</keyword>
<dbReference type="Proteomes" id="UP001596066">
    <property type="component" value="Unassembled WGS sequence"/>
</dbReference>
<feature type="transmembrane region" description="Helical" evidence="1">
    <location>
        <begin position="65"/>
        <end position="83"/>
    </location>
</feature>
<evidence type="ECO:0000256" key="1">
    <source>
        <dbReference type="SAM" id="Phobius"/>
    </source>
</evidence>
<protein>
    <submittedName>
        <fullName evidence="2">DUF6518 family protein</fullName>
    </submittedName>
</protein>
<keyword evidence="1" id="KW-0472">Membrane</keyword>
<keyword evidence="1" id="KW-1133">Transmembrane helix</keyword>
<proteinExistence type="predicted"/>
<evidence type="ECO:0000313" key="3">
    <source>
        <dbReference type="Proteomes" id="UP001596066"/>
    </source>
</evidence>
<dbReference type="EMBL" id="JBHSOC010000111">
    <property type="protein sequence ID" value="MFC5646734.1"/>
    <property type="molecule type" value="Genomic_DNA"/>
</dbReference>
<accession>A0ABW0VPL5</accession>